<comment type="caution">
    <text evidence="3">The sequence shown here is derived from an EMBL/GenBank/DDBJ whole genome shotgun (WGS) entry which is preliminary data.</text>
</comment>
<dbReference type="Gene3D" id="1.10.630.10">
    <property type="entry name" value="Cytochrome P450"/>
    <property type="match status" value="1"/>
</dbReference>
<dbReference type="Pfam" id="PF00067">
    <property type="entry name" value="p450"/>
    <property type="match status" value="1"/>
</dbReference>
<sequence length="392" mass="43763">MVAEDFAADPYTALTSLPPGTPIARSARGLEVLTYRACQEVFQTTALTPCMPELLSALGCTDQGVLRFVAEELFSKEDAEHLRLRSAVAGFFTPGRMRRWRTTMAEIATEIVDSVPADGRCDAMRDIAQPAVARFSCRLLGAPDSDADLVYRLSADFGELLGGENVWKYPDFRDTIEDYLRDLLRQRRSEPRDDALSFILRGEHEGNHSEADSLRVALTILGAGSQMVAAQAALLINALVEHPDQWDLVRQQPDLVPAAVLECTRLRPTVFATERIARDDVEIRGVPIRRGQFLFVHILVANRDPTVFQDPLRLDVRRTFATPPLTWSVGRHFCVGRALSLLALEEILRAIRSRWVSLRSTARPTVGGLPFAVRPERMPIVVERRPARARGE</sequence>
<dbReference type="SUPFAM" id="SSF48264">
    <property type="entry name" value="Cytochrome P450"/>
    <property type="match status" value="1"/>
</dbReference>
<protein>
    <submittedName>
        <fullName evidence="3">Cytochrome P450</fullName>
    </submittedName>
</protein>
<dbReference type="PANTHER" id="PTHR46696:SF1">
    <property type="entry name" value="CYTOCHROME P450 YJIB-RELATED"/>
    <property type="match status" value="1"/>
</dbReference>
<dbReference type="PANTHER" id="PTHR46696">
    <property type="entry name" value="P450, PUTATIVE (EUROFUNG)-RELATED"/>
    <property type="match status" value="1"/>
</dbReference>
<evidence type="ECO:0000313" key="3">
    <source>
        <dbReference type="EMBL" id="MCP2256670.1"/>
    </source>
</evidence>
<dbReference type="InterPro" id="IPR017972">
    <property type="entry name" value="Cyt_P450_CS"/>
</dbReference>
<dbReference type="PROSITE" id="PS00086">
    <property type="entry name" value="CYTOCHROME_P450"/>
    <property type="match status" value="1"/>
</dbReference>
<name>A0ABT1HME3_STRSD</name>
<dbReference type="InterPro" id="IPR002397">
    <property type="entry name" value="Cyt_P450_B"/>
</dbReference>
<comment type="similarity">
    <text evidence="1 2">Belongs to the cytochrome P450 family.</text>
</comment>
<accession>A0ABT1HME3</accession>
<reference evidence="3 4" key="1">
    <citation type="submission" date="2022-06" db="EMBL/GenBank/DDBJ databases">
        <title>Genomic Encyclopedia of Archaeal and Bacterial Type Strains, Phase II (KMG-II): from individual species to whole genera.</title>
        <authorList>
            <person name="Goeker M."/>
        </authorList>
    </citation>
    <scope>NUCLEOTIDE SEQUENCE [LARGE SCALE GENOMIC DNA]</scope>
    <source>
        <strain evidence="3 4">DSM 40477</strain>
    </source>
</reference>
<evidence type="ECO:0000256" key="1">
    <source>
        <dbReference type="ARBA" id="ARBA00010617"/>
    </source>
</evidence>
<keyword evidence="2" id="KW-0560">Oxidoreductase</keyword>
<keyword evidence="2" id="KW-0479">Metal-binding</keyword>
<organism evidence="3 4">
    <name type="scientific">Streptoalloteichus tenebrarius (strain ATCC 17920 / DSM 40477 / JCM 4838 / CBS 697.72 / NBRC 16177 / NCIMB 11028 / NRRL B-12390 / A12253. 1 / ISP 5477)</name>
    <name type="common">Streptomyces tenebrarius</name>
    <dbReference type="NCBI Taxonomy" id="1933"/>
    <lineage>
        <taxon>Bacteria</taxon>
        <taxon>Bacillati</taxon>
        <taxon>Actinomycetota</taxon>
        <taxon>Actinomycetes</taxon>
        <taxon>Pseudonocardiales</taxon>
        <taxon>Pseudonocardiaceae</taxon>
        <taxon>Streptoalloteichus</taxon>
    </lineage>
</organism>
<keyword evidence="2" id="KW-0349">Heme</keyword>
<gene>
    <name evidence="3" type="ORF">LX15_000353</name>
</gene>
<keyword evidence="2" id="KW-0503">Monooxygenase</keyword>
<evidence type="ECO:0000313" key="4">
    <source>
        <dbReference type="Proteomes" id="UP001205311"/>
    </source>
</evidence>
<evidence type="ECO:0000256" key="2">
    <source>
        <dbReference type="RuleBase" id="RU000461"/>
    </source>
</evidence>
<dbReference type="InterPro" id="IPR036396">
    <property type="entry name" value="Cyt_P450_sf"/>
</dbReference>
<dbReference type="InterPro" id="IPR001128">
    <property type="entry name" value="Cyt_P450"/>
</dbReference>
<proteinExistence type="inferred from homology"/>
<dbReference type="EMBL" id="JAMTCP010000001">
    <property type="protein sequence ID" value="MCP2256670.1"/>
    <property type="molecule type" value="Genomic_DNA"/>
</dbReference>
<dbReference type="PRINTS" id="PR00359">
    <property type="entry name" value="BP450"/>
</dbReference>
<dbReference type="Proteomes" id="UP001205311">
    <property type="component" value="Unassembled WGS sequence"/>
</dbReference>
<keyword evidence="4" id="KW-1185">Reference proteome</keyword>
<keyword evidence="2" id="KW-0408">Iron</keyword>